<dbReference type="GO" id="GO:0006400">
    <property type="term" value="P:tRNA modification"/>
    <property type="evidence" value="ECO:0007669"/>
    <property type="project" value="UniProtKB-UniRule"/>
</dbReference>
<dbReference type="InterPro" id="IPR012094">
    <property type="entry name" value="tRNA_Ile_lys_synt"/>
</dbReference>
<evidence type="ECO:0000256" key="8">
    <source>
        <dbReference type="HAMAP-Rule" id="MF_01161"/>
    </source>
</evidence>
<evidence type="ECO:0000256" key="6">
    <source>
        <dbReference type="ARBA" id="ARBA00022840"/>
    </source>
</evidence>
<dbReference type="PANTHER" id="PTHR43033:SF1">
    <property type="entry name" value="TRNA(ILE)-LYSIDINE SYNTHASE-RELATED"/>
    <property type="match status" value="1"/>
</dbReference>
<gene>
    <name evidence="8" type="primary">tilS</name>
    <name evidence="10" type="ORF">SAMN02746068_01638</name>
</gene>
<comment type="subcellular location">
    <subcellularLocation>
        <location evidence="1 8">Cytoplasm</location>
    </subcellularLocation>
</comment>
<dbReference type="GO" id="GO:0032267">
    <property type="term" value="F:tRNA(Ile)-lysidine synthase activity"/>
    <property type="evidence" value="ECO:0007669"/>
    <property type="project" value="UniProtKB-EC"/>
</dbReference>
<keyword evidence="3 8" id="KW-0436">Ligase</keyword>
<dbReference type="InterPro" id="IPR012795">
    <property type="entry name" value="tRNA_Ile_lys_synt_N"/>
</dbReference>
<evidence type="ECO:0000313" key="10">
    <source>
        <dbReference type="EMBL" id="SFZ75588.1"/>
    </source>
</evidence>
<dbReference type="Gene3D" id="3.40.50.620">
    <property type="entry name" value="HUPs"/>
    <property type="match status" value="1"/>
</dbReference>
<accession>A0A1K2HFL9</accession>
<dbReference type="CDD" id="cd01992">
    <property type="entry name" value="TilS_N"/>
    <property type="match status" value="1"/>
</dbReference>
<name>A0A1K2HFL9_9LACT</name>
<dbReference type="NCBIfam" id="TIGR02433">
    <property type="entry name" value="lysidine_TilS_C"/>
    <property type="match status" value="1"/>
</dbReference>
<evidence type="ECO:0000256" key="1">
    <source>
        <dbReference type="ARBA" id="ARBA00004496"/>
    </source>
</evidence>
<dbReference type="Pfam" id="PF11734">
    <property type="entry name" value="TilS_C"/>
    <property type="match status" value="1"/>
</dbReference>
<dbReference type="EMBL" id="FPKS01000010">
    <property type="protein sequence ID" value="SFZ75588.1"/>
    <property type="molecule type" value="Genomic_DNA"/>
</dbReference>
<organism evidence="10 11">
    <name type="scientific">Pseudolactococcus chungangensis CAU 28 = DSM 22330</name>
    <dbReference type="NCBI Taxonomy" id="1122154"/>
    <lineage>
        <taxon>Bacteria</taxon>
        <taxon>Bacillati</taxon>
        <taxon>Bacillota</taxon>
        <taxon>Bacilli</taxon>
        <taxon>Lactobacillales</taxon>
        <taxon>Streptococcaceae</taxon>
        <taxon>Pseudolactococcus</taxon>
    </lineage>
</organism>
<keyword evidence="6 8" id="KW-0067">ATP-binding</keyword>
<dbReference type="Proteomes" id="UP000185655">
    <property type="component" value="Unassembled WGS sequence"/>
</dbReference>
<dbReference type="AlphaFoldDB" id="A0A1K2HFL9"/>
<proteinExistence type="inferred from homology"/>
<evidence type="ECO:0000256" key="4">
    <source>
        <dbReference type="ARBA" id="ARBA00022694"/>
    </source>
</evidence>
<dbReference type="SUPFAM" id="SSF56037">
    <property type="entry name" value="PheT/TilS domain"/>
    <property type="match status" value="1"/>
</dbReference>
<dbReference type="GO" id="GO:0005524">
    <property type="term" value="F:ATP binding"/>
    <property type="evidence" value="ECO:0007669"/>
    <property type="project" value="UniProtKB-UniRule"/>
</dbReference>
<dbReference type="InterPro" id="IPR014729">
    <property type="entry name" value="Rossmann-like_a/b/a_fold"/>
</dbReference>
<dbReference type="PANTHER" id="PTHR43033">
    <property type="entry name" value="TRNA(ILE)-LYSIDINE SYNTHASE-RELATED"/>
    <property type="match status" value="1"/>
</dbReference>
<protein>
    <recommendedName>
        <fullName evidence="8">tRNA(Ile)-lysidine synthase</fullName>
        <ecNumber evidence="8">6.3.4.19</ecNumber>
    </recommendedName>
    <alternativeName>
        <fullName evidence="8">tRNA(Ile)-2-lysyl-cytidine synthase</fullName>
    </alternativeName>
    <alternativeName>
        <fullName evidence="8">tRNA(Ile)-lysidine synthetase</fullName>
    </alternativeName>
</protein>
<dbReference type="NCBIfam" id="TIGR02432">
    <property type="entry name" value="lysidine_TilS_N"/>
    <property type="match status" value="1"/>
</dbReference>
<dbReference type="SMART" id="SM00977">
    <property type="entry name" value="TilS_C"/>
    <property type="match status" value="1"/>
</dbReference>
<dbReference type="EC" id="6.3.4.19" evidence="8"/>
<keyword evidence="2 8" id="KW-0963">Cytoplasm</keyword>
<dbReference type="RefSeq" id="WP_031366778.1">
    <property type="nucleotide sequence ID" value="NZ_FPKS01000010.1"/>
</dbReference>
<evidence type="ECO:0000256" key="3">
    <source>
        <dbReference type="ARBA" id="ARBA00022598"/>
    </source>
</evidence>
<dbReference type="OrthoDB" id="9807403at2"/>
<dbReference type="GO" id="GO:0005737">
    <property type="term" value="C:cytoplasm"/>
    <property type="evidence" value="ECO:0007669"/>
    <property type="project" value="UniProtKB-SubCell"/>
</dbReference>
<reference evidence="10 11" key="1">
    <citation type="submission" date="2016-11" db="EMBL/GenBank/DDBJ databases">
        <authorList>
            <person name="Jaros S."/>
            <person name="Januszkiewicz K."/>
            <person name="Wedrychowicz H."/>
        </authorList>
    </citation>
    <scope>NUCLEOTIDE SEQUENCE [LARGE SCALE GENOMIC DNA]</scope>
    <source>
        <strain evidence="10 11">DSM 22330</strain>
    </source>
</reference>
<comment type="catalytic activity">
    <reaction evidence="7 8">
        <text>cytidine(34) in tRNA(Ile2) + L-lysine + ATP = lysidine(34) in tRNA(Ile2) + AMP + diphosphate + H(+)</text>
        <dbReference type="Rhea" id="RHEA:43744"/>
        <dbReference type="Rhea" id="RHEA-COMP:10625"/>
        <dbReference type="Rhea" id="RHEA-COMP:10670"/>
        <dbReference type="ChEBI" id="CHEBI:15378"/>
        <dbReference type="ChEBI" id="CHEBI:30616"/>
        <dbReference type="ChEBI" id="CHEBI:32551"/>
        <dbReference type="ChEBI" id="CHEBI:33019"/>
        <dbReference type="ChEBI" id="CHEBI:82748"/>
        <dbReference type="ChEBI" id="CHEBI:83665"/>
        <dbReference type="ChEBI" id="CHEBI:456215"/>
        <dbReference type="EC" id="6.3.4.19"/>
    </reaction>
</comment>
<sequence length="412" mass="48127">MTPYEKFIKIADEAHYFDQHQEVLVALSGGLDSMTLFNWLYAARDLLNISLSVAHINHQQRAVSDYEAKALQDKMADLEIPFYIANYVGPFSEEKARDFRYDFFERIMKKYHLTALVTAHHKDDLTENFLIRQIRGSRLRHLTGMEAVQTFGEERQGLSLIRPLLDFEKSEFDATDYFEDASNAENDYLRNRVRNLYLPAFEKENPRFSENLAGLSDEIQKAMAIVAYSARAYAAAEKIDLIEFSREIENLQYFILQDYIAKFPALEVSKAQFDELLHIIRREGQYFHAISNDYNFIKDRYHFYIEERSKATEFETALTPYPTGNFQQIDLPATGQIVIRKRQSGDRIQVNGIDKKLRRYFIDNKVALKKRGNPLIVVGDVVYGVLDVVIADLSKSLKHDKMKRTLYYREKR</sequence>
<keyword evidence="4 8" id="KW-0819">tRNA processing</keyword>
<comment type="similarity">
    <text evidence="8">Belongs to the tRNA(Ile)-lysidine synthase family.</text>
</comment>
<dbReference type="InterPro" id="IPR011063">
    <property type="entry name" value="TilS/TtcA_N"/>
</dbReference>
<dbReference type="InterPro" id="IPR012796">
    <property type="entry name" value="Lysidine-tRNA-synth_C"/>
</dbReference>
<evidence type="ECO:0000259" key="9">
    <source>
        <dbReference type="SMART" id="SM00977"/>
    </source>
</evidence>
<dbReference type="HAMAP" id="MF_01161">
    <property type="entry name" value="tRNA_Ile_lys_synt"/>
    <property type="match status" value="1"/>
</dbReference>
<evidence type="ECO:0000313" key="11">
    <source>
        <dbReference type="Proteomes" id="UP000185655"/>
    </source>
</evidence>
<keyword evidence="5 8" id="KW-0547">Nucleotide-binding</keyword>
<comment type="domain">
    <text evidence="8">The N-terminal region contains the highly conserved SGGXDS motif, predicted to be a P-loop motif involved in ATP binding.</text>
</comment>
<feature type="binding site" evidence="8">
    <location>
        <begin position="28"/>
        <end position="33"/>
    </location>
    <ligand>
        <name>ATP</name>
        <dbReference type="ChEBI" id="CHEBI:30616"/>
    </ligand>
</feature>
<feature type="domain" description="Lysidine-tRNA(Ile) synthetase C-terminal" evidence="9">
    <location>
        <begin position="337"/>
        <end position="408"/>
    </location>
</feature>
<evidence type="ECO:0000256" key="7">
    <source>
        <dbReference type="ARBA" id="ARBA00048539"/>
    </source>
</evidence>
<dbReference type="Pfam" id="PF01171">
    <property type="entry name" value="ATP_bind_3"/>
    <property type="match status" value="1"/>
</dbReference>
<evidence type="ECO:0000256" key="2">
    <source>
        <dbReference type="ARBA" id="ARBA00022490"/>
    </source>
</evidence>
<dbReference type="SUPFAM" id="SSF52402">
    <property type="entry name" value="Adenine nucleotide alpha hydrolases-like"/>
    <property type="match status" value="1"/>
</dbReference>
<dbReference type="STRING" id="1122154.SAMN02746068_01638"/>
<evidence type="ECO:0000256" key="5">
    <source>
        <dbReference type="ARBA" id="ARBA00022741"/>
    </source>
</evidence>
<comment type="function">
    <text evidence="8">Ligates lysine onto the cytidine present at position 34 of the AUA codon-specific tRNA(Ile) that contains the anticodon CAU, in an ATP-dependent manner. Cytidine is converted to lysidine, thus changing the amino acid specificity of the tRNA from methionine to isoleucine.</text>
</comment>